<reference evidence="2" key="1">
    <citation type="submission" date="2016-05" db="EMBL/GenBank/DDBJ databases">
        <authorList>
            <person name="Lavstsen T."/>
            <person name="Jespersen J.S."/>
        </authorList>
    </citation>
    <scope>NUCLEOTIDE SEQUENCE</scope>
    <source>
        <tissue evidence="2">Brain</tissue>
    </source>
</reference>
<feature type="compositionally biased region" description="Basic and acidic residues" evidence="1">
    <location>
        <begin position="82"/>
        <end position="97"/>
    </location>
</feature>
<evidence type="ECO:0000313" key="2">
    <source>
        <dbReference type="EMBL" id="SBQ87694.1"/>
    </source>
</evidence>
<dbReference type="EMBL" id="HAED01001849">
    <property type="protein sequence ID" value="SBQ87694.1"/>
    <property type="molecule type" value="Transcribed_RNA"/>
</dbReference>
<dbReference type="Gene3D" id="3.30.160.60">
    <property type="entry name" value="Classic Zinc Finger"/>
    <property type="match status" value="1"/>
</dbReference>
<dbReference type="AlphaFoldDB" id="A0A1A8HR46"/>
<feature type="non-terminal residue" evidence="2">
    <location>
        <position position="1"/>
    </location>
</feature>
<protein>
    <submittedName>
        <fullName evidence="2">Tripartite motif containing 35</fullName>
    </submittedName>
</protein>
<dbReference type="SUPFAM" id="SSF57845">
    <property type="entry name" value="B-box zinc-binding domain"/>
    <property type="match status" value="1"/>
</dbReference>
<name>A0A1A8HR46_NOTKU</name>
<organism evidence="2">
    <name type="scientific">Nothobranchius kuhntae</name>
    <name type="common">Beira killifish</name>
    <dbReference type="NCBI Taxonomy" id="321403"/>
    <lineage>
        <taxon>Eukaryota</taxon>
        <taxon>Metazoa</taxon>
        <taxon>Chordata</taxon>
        <taxon>Craniata</taxon>
        <taxon>Vertebrata</taxon>
        <taxon>Euteleostomi</taxon>
        <taxon>Actinopterygii</taxon>
        <taxon>Neopterygii</taxon>
        <taxon>Teleostei</taxon>
        <taxon>Neoteleostei</taxon>
        <taxon>Acanthomorphata</taxon>
        <taxon>Ovalentaria</taxon>
        <taxon>Atherinomorphae</taxon>
        <taxon>Cyprinodontiformes</taxon>
        <taxon>Nothobranchiidae</taxon>
        <taxon>Nothobranchius</taxon>
    </lineage>
</organism>
<proteinExistence type="predicted"/>
<evidence type="ECO:0000256" key="1">
    <source>
        <dbReference type="SAM" id="MobiDB-lite"/>
    </source>
</evidence>
<accession>A0A1A8HR46</accession>
<reference evidence="2" key="2">
    <citation type="submission" date="2016-06" db="EMBL/GenBank/DDBJ databases">
        <title>The genome of a short-lived fish provides insights into sex chromosome evolution and the genetic control of aging.</title>
        <authorList>
            <person name="Reichwald K."/>
            <person name="Felder M."/>
            <person name="Petzold A."/>
            <person name="Koch P."/>
            <person name="Groth M."/>
            <person name="Platzer M."/>
        </authorList>
    </citation>
    <scope>NUCLEOTIDE SEQUENCE</scope>
    <source>
        <tissue evidence="2">Brain</tissue>
    </source>
</reference>
<sequence length="97" mass="11278">LGLEEPVQGLFLERDQSPEKFCSVDHQEPACLITRESDKHPNHIFKPINEVAQSFREELQESLEQMKEKLKNFNQAQENYEETEKHKASGSLHKEGD</sequence>
<feature type="region of interest" description="Disordered" evidence="1">
    <location>
        <begin position="71"/>
        <end position="97"/>
    </location>
</feature>
<gene>
    <name evidence="2" type="primary">TRIM35</name>
</gene>
<feature type="non-terminal residue" evidence="2">
    <location>
        <position position="97"/>
    </location>
</feature>